<evidence type="ECO:0000313" key="2">
    <source>
        <dbReference type="EMBL" id="KAJ9545048.1"/>
    </source>
</evidence>
<evidence type="ECO:0000313" key="3">
    <source>
        <dbReference type="Proteomes" id="UP001172457"/>
    </source>
</evidence>
<evidence type="ECO:0000259" key="1">
    <source>
        <dbReference type="Pfam" id="PF13966"/>
    </source>
</evidence>
<organism evidence="2 3">
    <name type="scientific">Centaurea solstitialis</name>
    <name type="common">yellow star-thistle</name>
    <dbReference type="NCBI Taxonomy" id="347529"/>
    <lineage>
        <taxon>Eukaryota</taxon>
        <taxon>Viridiplantae</taxon>
        <taxon>Streptophyta</taxon>
        <taxon>Embryophyta</taxon>
        <taxon>Tracheophyta</taxon>
        <taxon>Spermatophyta</taxon>
        <taxon>Magnoliopsida</taxon>
        <taxon>eudicotyledons</taxon>
        <taxon>Gunneridae</taxon>
        <taxon>Pentapetalae</taxon>
        <taxon>asterids</taxon>
        <taxon>campanulids</taxon>
        <taxon>Asterales</taxon>
        <taxon>Asteraceae</taxon>
        <taxon>Carduoideae</taxon>
        <taxon>Cardueae</taxon>
        <taxon>Centaureinae</taxon>
        <taxon>Centaurea</taxon>
    </lineage>
</organism>
<sequence>MDSESDSDTSSVTWALDNEGIFSVCSARKAYDDFYLTSHHVVPFFRTNWIPPKLPTKVNLIRRGINAISSQCALCNDEPEDEDHLFNGSIGNRRLVGVETTQIHSIEELFGWGLNESFNKDQQKALMGVVYTYFWLIWQFINGKIFTNPLQNYGSTISSQLQAITFFWFKNRAKCREFRHNWIGWCTSPASCF</sequence>
<dbReference type="EMBL" id="JARYMX010000006">
    <property type="protein sequence ID" value="KAJ9545048.1"/>
    <property type="molecule type" value="Genomic_DNA"/>
</dbReference>
<dbReference type="Proteomes" id="UP001172457">
    <property type="component" value="Chromosome 6"/>
</dbReference>
<gene>
    <name evidence="2" type="ORF">OSB04_024755</name>
</gene>
<reference evidence="2" key="1">
    <citation type="submission" date="2023-03" db="EMBL/GenBank/DDBJ databases">
        <title>Chromosome-scale reference genome and RAD-based genetic map of yellow starthistle (Centaurea solstitialis) reveal putative structural variation and QTLs associated with invader traits.</title>
        <authorList>
            <person name="Reatini B."/>
            <person name="Cang F.A."/>
            <person name="Jiang Q."/>
            <person name="Mckibben M.T.W."/>
            <person name="Barker M.S."/>
            <person name="Rieseberg L.H."/>
            <person name="Dlugosch K.M."/>
        </authorList>
    </citation>
    <scope>NUCLEOTIDE SEQUENCE</scope>
    <source>
        <strain evidence="2">CAN-66</strain>
        <tissue evidence="2">Leaf</tissue>
    </source>
</reference>
<name>A0AA38T672_9ASTR</name>
<dbReference type="InterPro" id="IPR026960">
    <property type="entry name" value="RVT-Znf"/>
</dbReference>
<dbReference type="Pfam" id="PF13966">
    <property type="entry name" value="zf-RVT"/>
    <property type="match status" value="1"/>
</dbReference>
<dbReference type="AlphaFoldDB" id="A0AA38T672"/>
<proteinExistence type="predicted"/>
<protein>
    <recommendedName>
        <fullName evidence="1">Reverse transcriptase zinc-binding domain-containing protein</fullName>
    </recommendedName>
</protein>
<keyword evidence="3" id="KW-1185">Reference proteome</keyword>
<accession>A0AA38T672</accession>
<comment type="caution">
    <text evidence="2">The sequence shown here is derived from an EMBL/GenBank/DDBJ whole genome shotgun (WGS) entry which is preliminary data.</text>
</comment>
<feature type="domain" description="Reverse transcriptase zinc-binding" evidence="1">
    <location>
        <begin position="44"/>
        <end position="87"/>
    </location>
</feature>